<dbReference type="PROSITE" id="PS51352">
    <property type="entry name" value="THIOREDOXIN_2"/>
    <property type="match status" value="1"/>
</dbReference>
<dbReference type="InterPro" id="IPR013766">
    <property type="entry name" value="Thioredoxin_domain"/>
</dbReference>
<accession>A0ABU2WI44</accession>
<proteinExistence type="predicted"/>
<evidence type="ECO:0000259" key="2">
    <source>
        <dbReference type="PROSITE" id="PS51352"/>
    </source>
</evidence>
<sequence>MYSINQTLRLVLAAVILSASGAAQAVADVGAAAPDFSLPDSNGTSRSLSGFEGRYVVLEWTNDGCPFVRKHYGSGNIQSLQKEYTAKDVAWLSIISSAPGEQGHVGGAEANALTVEREAAPTAVLLDPGGNVGREYGAKTTPHMYVIDPKGTLIYAGGIDSIPSANPQDIEKATPYVKLALDEAMAGKPVSQAQTRPYGCSVKY</sequence>
<evidence type="ECO:0000256" key="1">
    <source>
        <dbReference type="SAM" id="SignalP"/>
    </source>
</evidence>
<organism evidence="3 4">
    <name type="scientific">Banduia mediterranea</name>
    <dbReference type="NCBI Taxonomy" id="3075609"/>
    <lineage>
        <taxon>Bacteria</taxon>
        <taxon>Pseudomonadati</taxon>
        <taxon>Pseudomonadota</taxon>
        <taxon>Gammaproteobacteria</taxon>
        <taxon>Nevskiales</taxon>
        <taxon>Algiphilaceae</taxon>
        <taxon>Banduia</taxon>
    </lineage>
</organism>
<keyword evidence="1" id="KW-0732">Signal</keyword>
<feature type="chain" id="PRO_5045608231" evidence="1">
    <location>
        <begin position="26"/>
        <end position="204"/>
    </location>
</feature>
<keyword evidence="4" id="KW-1185">Reference proteome</keyword>
<dbReference type="CDD" id="cd02969">
    <property type="entry name" value="PRX_like1"/>
    <property type="match status" value="1"/>
</dbReference>
<evidence type="ECO:0000313" key="3">
    <source>
        <dbReference type="EMBL" id="MDT0496951.1"/>
    </source>
</evidence>
<name>A0ABU2WI44_9GAMM</name>
<gene>
    <name evidence="3" type="ORF">RM530_06170</name>
</gene>
<reference evidence="3 4" key="1">
    <citation type="submission" date="2023-09" db="EMBL/GenBank/DDBJ databases">
        <authorList>
            <person name="Rey-Velasco X."/>
        </authorList>
    </citation>
    <scope>NUCLEOTIDE SEQUENCE [LARGE SCALE GENOMIC DNA]</scope>
    <source>
        <strain evidence="3 4">W345</strain>
    </source>
</reference>
<dbReference type="PANTHER" id="PTHR43640:SF1">
    <property type="entry name" value="THIOREDOXIN-DEPENDENT PEROXIREDOXIN"/>
    <property type="match status" value="1"/>
</dbReference>
<dbReference type="InterPro" id="IPR000866">
    <property type="entry name" value="AhpC/TSA"/>
</dbReference>
<dbReference type="InterPro" id="IPR036249">
    <property type="entry name" value="Thioredoxin-like_sf"/>
</dbReference>
<feature type="signal peptide" evidence="1">
    <location>
        <begin position="1"/>
        <end position="25"/>
    </location>
</feature>
<dbReference type="Proteomes" id="UP001254608">
    <property type="component" value="Unassembled WGS sequence"/>
</dbReference>
<evidence type="ECO:0000313" key="4">
    <source>
        <dbReference type="Proteomes" id="UP001254608"/>
    </source>
</evidence>
<dbReference type="Gene3D" id="3.40.30.10">
    <property type="entry name" value="Glutaredoxin"/>
    <property type="match status" value="1"/>
</dbReference>
<comment type="caution">
    <text evidence="3">The sequence shown here is derived from an EMBL/GenBank/DDBJ whole genome shotgun (WGS) entry which is preliminary data.</text>
</comment>
<dbReference type="PANTHER" id="PTHR43640">
    <property type="entry name" value="OS07G0260300 PROTEIN"/>
    <property type="match status" value="1"/>
</dbReference>
<feature type="domain" description="Thioredoxin" evidence="2">
    <location>
        <begin position="27"/>
        <end position="179"/>
    </location>
</feature>
<dbReference type="EMBL" id="JAVRIC010000006">
    <property type="protein sequence ID" value="MDT0496951.1"/>
    <property type="molecule type" value="Genomic_DNA"/>
</dbReference>
<dbReference type="RefSeq" id="WP_311364345.1">
    <property type="nucleotide sequence ID" value="NZ_JAVRIC010000006.1"/>
</dbReference>
<protein>
    <submittedName>
        <fullName evidence="3">Thioredoxin family protein</fullName>
    </submittedName>
</protein>
<dbReference type="Pfam" id="PF00578">
    <property type="entry name" value="AhpC-TSA"/>
    <property type="match status" value="1"/>
</dbReference>
<dbReference type="SUPFAM" id="SSF52833">
    <property type="entry name" value="Thioredoxin-like"/>
    <property type="match status" value="1"/>
</dbReference>
<dbReference type="InterPro" id="IPR047262">
    <property type="entry name" value="PRX-like1"/>
</dbReference>